<dbReference type="PIRSF" id="PIRSF006288">
    <property type="entry name" value="PII_uridyltransf"/>
    <property type="match status" value="1"/>
</dbReference>
<name>A0A2Z6I8X3_9BURK</name>
<dbReference type="HAMAP" id="MF_00277">
    <property type="entry name" value="PII_uridylyl_transf"/>
    <property type="match status" value="1"/>
</dbReference>
<dbReference type="CDD" id="cd00077">
    <property type="entry name" value="HDc"/>
    <property type="match status" value="1"/>
</dbReference>
<keyword evidence="11" id="KW-1185">Reference proteome</keyword>
<dbReference type="Gene3D" id="3.30.70.260">
    <property type="match status" value="1"/>
</dbReference>
<dbReference type="InterPro" id="IPR045865">
    <property type="entry name" value="ACT-like_dom_sf"/>
</dbReference>
<evidence type="ECO:0000256" key="1">
    <source>
        <dbReference type="ARBA" id="ARBA00022679"/>
    </source>
</evidence>
<dbReference type="PROSITE" id="PS51671">
    <property type="entry name" value="ACT"/>
    <property type="match status" value="2"/>
</dbReference>
<dbReference type="InterPro" id="IPR002934">
    <property type="entry name" value="Polymerase_NTP_transf_dom"/>
</dbReference>
<dbReference type="CDD" id="cd04899">
    <property type="entry name" value="ACT_ACR-UUR-like_2"/>
    <property type="match status" value="1"/>
</dbReference>
<dbReference type="PANTHER" id="PTHR47320">
    <property type="entry name" value="BIFUNCTIONAL URIDYLYLTRANSFERASE/URIDYLYL-REMOVING ENZYME"/>
    <property type="match status" value="1"/>
</dbReference>
<dbReference type="NCBIfam" id="TIGR01693">
    <property type="entry name" value="UTase_glnD"/>
    <property type="match status" value="1"/>
</dbReference>
<sequence length="862" mass="96432">MDTFARDLTRILDAFRSERERLKTEYETRGEGRAYLAGHTAALDRALVALAGSAGLPEHDLTLAAVGGYGRGELFPYSDIDLLILTAHPVDIASPERDAIARFTTALWEFGLSVGASVRSRAEFAEAGAADVSVATTYLEHRVLYGDAELFEEALQDFYAALDARAFFRDKMLELARRHQRHDDTPYALEPNLKESPGGVRDIQVFLWCAKAAGLAESLEAMAEGRLITEREMHALARSLEFLTDLRINLHLLAGRHEDRLIFDLQEALASRMGYKATPLQRASEALMKRYYLNAKTVTQLSTVQLQAIADRLLGDNEAATPVRLEAAFVARGDEMDLVSDDVYKKDPNALLRTFLVYGQHRELSRLSTRLLRALWHASFTIDDAFRSDPANRAIFMEIMKMPRGTYHALKLMNTWGLLSRFLPGWSHTVGQMQHDLYHIFTVDQHTLRTVRNVRRFARSEYAHEYPFCSKIMAELHDNWRVVLGALFHDVGKGLGGRHEVLGAEKADEACRQFALSESDREFVVFLVREHLTMSQVAQKQDFSDPAVIERFLSVVKTKERLDALYLLTVADIRATSPKVWTQWKGQLLESLYRATLARLSGGAVSAGHVLERRREAAEALLEGRVDAKARDAFWKELDLVYFMRHTPEEIVSHTERIALRRNDPTPLVHAEVASEMGGIRLFFYLPDRAGLFLRAAAYLGKCGLSVVDSRICTTRHGYALDTFLVADAHGRLAQGGDAALRKFERDLAAALVDTAPLESPKKVRLSRRSRHFPIRPVVSVMPDESGKASILTVVCTDRLGLLNAICEVLFRYGVNLQTAKIATLGERVEDVFLIDGAALASDETVLALEAELVEAVSAPKS</sequence>
<dbReference type="Proteomes" id="UP000271003">
    <property type="component" value="Chromosome"/>
</dbReference>
<keyword evidence="6 7" id="KW-0511">Multifunctional enzyme</keyword>
<evidence type="ECO:0000259" key="9">
    <source>
        <dbReference type="PROSITE" id="PS51831"/>
    </source>
</evidence>
<evidence type="ECO:0000256" key="2">
    <source>
        <dbReference type="ARBA" id="ARBA00022695"/>
    </source>
</evidence>
<keyword evidence="1 7" id="KW-0808">Transferase</keyword>
<dbReference type="SUPFAM" id="SSF81301">
    <property type="entry name" value="Nucleotidyltransferase"/>
    <property type="match status" value="1"/>
</dbReference>
<dbReference type="GO" id="GO:0008773">
    <property type="term" value="F:[protein-PII] uridylyltransferase activity"/>
    <property type="evidence" value="ECO:0007669"/>
    <property type="project" value="UniProtKB-UniRule"/>
</dbReference>
<evidence type="ECO:0000256" key="7">
    <source>
        <dbReference type="HAMAP-Rule" id="MF_00277"/>
    </source>
</evidence>
<dbReference type="EC" id="3.1.4.-" evidence="7"/>
<evidence type="ECO:0000256" key="4">
    <source>
        <dbReference type="ARBA" id="ARBA00022801"/>
    </source>
</evidence>
<proteinExistence type="inferred from homology"/>
<dbReference type="PROSITE" id="PS51831">
    <property type="entry name" value="HD"/>
    <property type="match status" value="1"/>
</dbReference>
<dbReference type="InterPro" id="IPR013546">
    <property type="entry name" value="PII_UdlTrfase/GS_AdlTrfase"/>
</dbReference>
<organism evidence="10 11">
    <name type="scientific">Sutterella megalosphaeroides</name>
    <dbReference type="NCBI Taxonomy" id="2494234"/>
    <lineage>
        <taxon>Bacteria</taxon>
        <taxon>Pseudomonadati</taxon>
        <taxon>Pseudomonadota</taxon>
        <taxon>Betaproteobacteria</taxon>
        <taxon>Burkholderiales</taxon>
        <taxon>Sutterellaceae</taxon>
        <taxon>Sutterella</taxon>
    </lineage>
</organism>
<dbReference type="NCBIfam" id="NF002837">
    <property type="entry name" value="PRK03059.1"/>
    <property type="match status" value="1"/>
</dbReference>
<dbReference type="SUPFAM" id="SSF109604">
    <property type="entry name" value="HD-domain/PDEase-like"/>
    <property type="match status" value="1"/>
</dbReference>
<evidence type="ECO:0000313" key="11">
    <source>
        <dbReference type="Proteomes" id="UP000271003"/>
    </source>
</evidence>
<comment type="catalytic activity">
    <reaction evidence="7">
        <text>[protein-PII]-L-tyrosine + UTP = [protein-PII]-uridylyl-L-tyrosine + diphosphate</text>
        <dbReference type="Rhea" id="RHEA:13673"/>
        <dbReference type="Rhea" id="RHEA-COMP:12147"/>
        <dbReference type="Rhea" id="RHEA-COMP:12148"/>
        <dbReference type="ChEBI" id="CHEBI:33019"/>
        <dbReference type="ChEBI" id="CHEBI:46398"/>
        <dbReference type="ChEBI" id="CHEBI:46858"/>
        <dbReference type="ChEBI" id="CHEBI:90602"/>
        <dbReference type="EC" id="2.7.7.59"/>
    </reaction>
</comment>
<dbReference type="Gene3D" id="1.10.3090.10">
    <property type="entry name" value="cca-adding enzyme, domain 2"/>
    <property type="match status" value="1"/>
</dbReference>
<dbReference type="CDD" id="cd04900">
    <property type="entry name" value="ACT_UUR-like_1"/>
    <property type="match status" value="1"/>
</dbReference>
<reference evidence="10 11" key="1">
    <citation type="journal article" date="2018" name="Int. J. Syst. Evol. Microbiol.">
        <title>Mesosutterella multiformis gen. nov., sp. nov., a member of the family Sutterellaceae and Sutterella megalosphaeroides sp. nov., isolated from human faeces.</title>
        <authorList>
            <person name="Sakamoto M."/>
            <person name="Ikeyama N."/>
            <person name="Kunihiro T."/>
            <person name="Iino T."/>
            <person name="Yuki M."/>
            <person name="Ohkuma M."/>
        </authorList>
    </citation>
    <scope>NUCLEOTIDE SEQUENCE [LARGE SCALE GENOMIC DNA]</scope>
    <source>
        <strain evidence="10 11">6FBBBH3</strain>
    </source>
</reference>
<gene>
    <name evidence="7 10" type="primary">glnD</name>
    <name evidence="10" type="ORF">SUTMEG_08040</name>
</gene>
<dbReference type="Pfam" id="PF01909">
    <property type="entry name" value="NTP_transf_2"/>
    <property type="match status" value="1"/>
</dbReference>
<dbReference type="RefSeq" id="WP_120176578.1">
    <property type="nucleotide sequence ID" value="NZ_AP018786.1"/>
</dbReference>
<dbReference type="InterPro" id="IPR010043">
    <property type="entry name" value="UTase/UR"/>
</dbReference>
<comment type="similarity">
    <text evidence="7">Belongs to the GlnD family.</text>
</comment>
<dbReference type="InterPro" id="IPR003607">
    <property type="entry name" value="HD/PDEase_dom"/>
</dbReference>
<comment type="caution">
    <text evidence="7">Lacks conserved residue(s) required for the propagation of feature annotation.</text>
</comment>
<evidence type="ECO:0000313" key="10">
    <source>
        <dbReference type="EMBL" id="BBF22913.1"/>
    </source>
</evidence>
<comment type="function">
    <text evidence="7">Modifies, by uridylylation and deuridylylation, the PII regulatory proteins (GlnB and homologs), in response to the nitrogen status of the cell that GlnD senses through the glutamine level. Under low glutamine levels, catalyzes the conversion of the PII proteins and UTP to PII-UMP and PPi, while under higher glutamine levels, GlnD hydrolyzes PII-UMP to PII and UMP (deuridylylation). Thus, controls uridylylation state and activity of the PII proteins, and plays an important role in the regulation of nitrogen metabolism.</text>
</comment>
<comment type="activity regulation">
    <text evidence="7">Uridylyltransferase (UTase) activity is inhibited by glutamine, while glutamine activates uridylyl-removing (UR) activity.</text>
</comment>
<keyword evidence="5 7" id="KW-0460">Magnesium</keyword>
<feature type="domain" description="ACT" evidence="8">
    <location>
        <begin position="681"/>
        <end position="762"/>
    </location>
</feature>
<comment type="catalytic activity">
    <reaction evidence="7">
        <text>[protein-PII]-uridylyl-L-tyrosine + H2O = [protein-PII]-L-tyrosine + UMP + H(+)</text>
        <dbReference type="Rhea" id="RHEA:48600"/>
        <dbReference type="Rhea" id="RHEA-COMP:12147"/>
        <dbReference type="Rhea" id="RHEA-COMP:12148"/>
        <dbReference type="ChEBI" id="CHEBI:15377"/>
        <dbReference type="ChEBI" id="CHEBI:15378"/>
        <dbReference type="ChEBI" id="CHEBI:46858"/>
        <dbReference type="ChEBI" id="CHEBI:57865"/>
        <dbReference type="ChEBI" id="CHEBI:90602"/>
    </reaction>
</comment>
<evidence type="ECO:0000256" key="3">
    <source>
        <dbReference type="ARBA" id="ARBA00022737"/>
    </source>
</evidence>
<dbReference type="OrthoDB" id="9758038at2"/>
<evidence type="ECO:0000256" key="5">
    <source>
        <dbReference type="ARBA" id="ARBA00022842"/>
    </source>
</evidence>
<dbReference type="PANTHER" id="PTHR47320:SF1">
    <property type="entry name" value="BIFUNCTIONAL URIDYLYLTRANSFERASE_URIDYLYL-REMOVING ENZYME"/>
    <property type="match status" value="1"/>
</dbReference>
<feature type="region of interest" description="Uridylyltransferase" evidence="7">
    <location>
        <begin position="1"/>
        <end position="324"/>
    </location>
</feature>
<dbReference type="KEGG" id="sutt:SUTMEG_08040"/>
<dbReference type="GO" id="GO:0008081">
    <property type="term" value="F:phosphoric diester hydrolase activity"/>
    <property type="evidence" value="ECO:0007669"/>
    <property type="project" value="UniProtKB-UniRule"/>
</dbReference>
<feature type="domain" description="ACT" evidence="8">
    <location>
        <begin position="791"/>
        <end position="862"/>
    </location>
</feature>
<dbReference type="Gene3D" id="1.20.120.330">
    <property type="entry name" value="Nucleotidyltransferases domain 2"/>
    <property type="match status" value="1"/>
</dbReference>
<dbReference type="GO" id="GO:0006808">
    <property type="term" value="P:regulation of nitrogen utilization"/>
    <property type="evidence" value="ECO:0007669"/>
    <property type="project" value="UniProtKB-UniRule"/>
</dbReference>
<keyword evidence="4 7" id="KW-0378">Hydrolase</keyword>
<accession>A0A2Z6I8X3</accession>
<dbReference type="SUPFAM" id="SSF81593">
    <property type="entry name" value="Nucleotidyltransferase substrate binding subunit/domain"/>
    <property type="match status" value="1"/>
</dbReference>
<evidence type="ECO:0000256" key="6">
    <source>
        <dbReference type="ARBA" id="ARBA00023268"/>
    </source>
</evidence>
<dbReference type="AlphaFoldDB" id="A0A2Z6I8X3"/>
<keyword evidence="3" id="KW-0677">Repeat</keyword>
<protein>
    <recommendedName>
        <fullName evidence="7">Bifunctional uridylyltransferase/uridylyl-removing enzyme</fullName>
        <shortName evidence="7">UTase/UR</shortName>
    </recommendedName>
    <alternativeName>
        <fullName evidence="7">Bifunctional [protein-PII] modification enzyme</fullName>
    </alternativeName>
    <alternativeName>
        <fullName evidence="7">Bifunctional nitrogen sensor protein</fullName>
    </alternativeName>
    <domain>
        <recommendedName>
            <fullName evidence="7">[Protein-PII] uridylyltransferase</fullName>
            <shortName evidence="7">PII uridylyltransferase</shortName>
            <shortName evidence="7">UTase</shortName>
            <ecNumber evidence="7">2.7.7.59</ecNumber>
        </recommendedName>
    </domain>
    <domain>
        <recommendedName>
            <fullName evidence="7">[Protein-PII]-UMP uridylyl-removing enzyme</fullName>
            <shortName evidence="7">UR</shortName>
            <ecNumber evidence="7">3.1.4.-</ecNumber>
        </recommendedName>
    </domain>
</protein>
<keyword evidence="2 7" id="KW-0548">Nucleotidyltransferase</keyword>
<dbReference type="Pfam" id="PF01966">
    <property type="entry name" value="HD"/>
    <property type="match status" value="1"/>
</dbReference>
<dbReference type="Pfam" id="PF08335">
    <property type="entry name" value="GlnD_UR_UTase"/>
    <property type="match status" value="1"/>
</dbReference>
<dbReference type="SUPFAM" id="SSF55021">
    <property type="entry name" value="ACT-like"/>
    <property type="match status" value="2"/>
</dbReference>
<dbReference type="SMART" id="SM00471">
    <property type="entry name" value="HDc"/>
    <property type="match status" value="1"/>
</dbReference>
<comment type="domain">
    <text evidence="7">Has four distinct domains: an N-terminal nucleotidyltransferase (NT) domain responsible for UTase activity, a central HD domain that encodes UR activity, and two C-terminal ACT domains that seem to have a role in glutamine sensing.</text>
</comment>
<dbReference type="InterPro" id="IPR043519">
    <property type="entry name" value="NT_sf"/>
</dbReference>
<dbReference type="InterPro" id="IPR006674">
    <property type="entry name" value="HD_domain"/>
</dbReference>
<dbReference type="InterPro" id="IPR002912">
    <property type="entry name" value="ACT_dom"/>
</dbReference>
<comment type="cofactor">
    <cofactor evidence="7">
        <name>Mg(2+)</name>
        <dbReference type="ChEBI" id="CHEBI:18420"/>
    </cofactor>
</comment>
<dbReference type="EC" id="2.7.7.59" evidence="7"/>
<dbReference type="EMBL" id="AP018786">
    <property type="protein sequence ID" value="BBF22913.1"/>
    <property type="molecule type" value="Genomic_DNA"/>
</dbReference>
<evidence type="ECO:0000259" key="8">
    <source>
        <dbReference type="PROSITE" id="PS51671"/>
    </source>
</evidence>
<feature type="domain" description="HD" evidence="9">
    <location>
        <begin position="443"/>
        <end position="565"/>
    </location>
</feature>